<evidence type="ECO:0000256" key="4">
    <source>
        <dbReference type="ARBA" id="ARBA00022630"/>
    </source>
</evidence>
<sequence length="322" mass="36358">MDVPITETIRDNNGALYTKLDRIFRSPTETSVPVSYSIEIAAKDDFKVGELERLTPQPIFCALPWISDDNLRYADDFRRAPTLELSDQLSTAQYTVVNHVSCYNITEQQVDGLLSSGIRNLFVIRGDTVQEEQTFQHSAALVRYLRKQQEERVLPKLTIGVGGYPYGHHQSPSKLEELRYLKEKIDQGVDFLLTQTLYDAESFFRYREQCRTAGISIPIIPGIYVPYSYRHLRAMLNLTRITLLPAMDAAFAAHANDDPAQFEAFVVEHFVGVLRELLEPNVTSSDPIHSTSNASAAFHLAAFFVTPTPVAWRPLALTSMVN</sequence>
<evidence type="ECO:0000256" key="6">
    <source>
        <dbReference type="ARBA" id="ARBA00023002"/>
    </source>
</evidence>
<accession>A0A182LXW8</accession>
<evidence type="ECO:0000256" key="7">
    <source>
        <dbReference type="RuleBase" id="RU004254"/>
    </source>
</evidence>
<organism evidence="8 9">
    <name type="scientific">Anopheles culicifacies</name>
    <dbReference type="NCBI Taxonomy" id="139723"/>
    <lineage>
        <taxon>Eukaryota</taxon>
        <taxon>Metazoa</taxon>
        <taxon>Ecdysozoa</taxon>
        <taxon>Arthropoda</taxon>
        <taxon>Hexapoda</taxon>
        <taxon>Insecta</taxon>
        <taxon>Pterygota</taxon>
        <taxon>Neoptera</taxon>
        <taxon>Endopterygota</taxon>
        <taxon>Diptera</taxon>
        <taxon>Nematocera</taxon>
        <taxon>Culicoidea</taxon>
        <taxon>Culicidae</taxon>
        <taxon>Anophelinae</taxon>
        <taxon>Anopheles</taxon>
        <taxon>culicifacies species complex</taxon>
    </lineage>
</organism>
<dbReference type="UniPathway" id="UPA00193"/>
<dbReference type="EnsemblMetazoa" id="ACUA004603-RA">
    <property type="protein sequence ID" value="ACUA004603-PA"/>
    <property type="gene ID" value="ACUA004603"/>
</dbReference>
<dbReference type="EMBL" id="AXCM01006463">
    <property type="status" value="NOT_ANNOTATED_CDS"/>
    <property type="molecule type" value="Genomic_DNA"/>
</dbReference>
<dbReference type="Proteomes" id="UP000075883">
    <property type="component" value="Unassembled WGS sequence"/>
</dbReference>
<dbReference type="AlphaFoldDB" id="A0A182LXW8"/>
<dbReference type="InterPro" id="IPR003171">
    <property type="entry name" value="Mehydrof_redctse-like"/>
</dbReference>
<evidence type="ECO:0000256" key="5">
    <source>
        <dbReference type="ARBA" id="ARBA00022827"/>
    </source>
</evidence>
<name>A0A182LXW8_9DIPT</name>
<evidence type="ECO:0000256" key="1">
    <source>
        <dbReference type="ARBA" id="ARBA00001974"/>
    </source>
</evidence>
<dbReference type="Pfam" id="PF02219">
    <property type="entry name" value="MTHFR"/>
    <property type="match status" value="1"/>
</dbReference>
<keyword evidence="4" id="KW-0285">Flavoprotein</keyword>
<dbReference type="Gene3D" id="3.20.20.220">
    <property type="match status" value="1"/>
</dbReference>
<comment type="cofactor">
    <cofactor evidence="1">
        <name>FAD</name>
        <dbReference type="ChEBI" id="CHEBI:57692"/>
    </cofactor>
</comment>
<comment type="pathway">
    <text evidence="2 7">One-carbon metabolism; tetrahydrofolate interconversion.</text>
</comment>
<dbReference type="SUPFAM" id="SSF51730">
    <property type="entry name" value="FAD-linked oxidoreductase"/>
    <property type="match status" value="1"/>
</dbReference>
<comment type="similarity">
    <text evidence="3">Belongs to the methylenetetrahydrofolate reductase family.</text>
</comment>
<keyword evidence="6" id="KW-0560">Oxidoreductase</keyword>
<reference evidence="8" key="2">
    <citation type="submission" date="2020-05" db="UniProtKB">
        <authorList>
            <consortium name="EnsemblMetazoa"/>
        </authorList>
    </citation>
    <scope>IDENTIFICATION</scope>
    <source>
        <strain evidence="8">A-37</strain>
    </source>
</reference>
<dbReference type="GO" id="GO:0005829">
    <property type="term" value="C:cytosol"/>
    <property type="evidence" value="ECO:0007669"/>
    <property type="project" value="TreeGrafter"/>
</dbReference>
<evidence type="ECO:0000256" key="3">
    <source>
        <dbReference type="ARBA" id="ARBA00006743"/>
    </source>
</evidence>
<dbReference type="VEuPathDB" id="VectorBase:ACUA004603"/>
<dbReference type="STRING" id="139723.A0A182LXW8"/>
<reference evidence="9" key="1">
    <citation type="submission" date="2013-09" db="EMBL/GenBank/DDBJ databases">
        <title>The Genome Sequence of Anopheles culicifacies species A.</title>
        <authorList>
            <consortium name="The Broad Institute Genomics Platform"/>
            <person name="Neafsey D.E."/>
            <person name="Besansky N."/>
            <person name="Howell P."/>
            <person name="Walton C."/>
            <person name="Young S.K."/>
            <person name="Zeng Q."/>
            <person name="Gargeya S."/>
            <person name="Fitzgerald M."/>
            <person name="Haas B."/>
            <person name="Abouelleil A."/>
            <person name="Allen A.W."/>
            <person name="Alvarado L."/>
            <person name="Arachchi H.M."/>
            <person name="Berlin A.M."/>
            <person name="Chapman S.B."/>
            <person name="Gainer-Dewar J."/>
            <person name="Goldberg J."/>
            <person name="Griggs A."/>
            <person name="Gujja S."/>
            <person name="Hansen M."/>
            <person name="Howarth C."/>
            <person name="Imamovic A."/>
            <person name="Ireland A."/>
            <person name="Larimer J."/>
            <person name="McCowan C."/>
            <person name="Murphy C."/>
            <person name="Pearson M."/>
            <person name="Poon T.W."/>
            <person name="Priest M."/>
            <person name="Roberts A."/>
            <person name="Saif S."/>
            <person name="Shea T."/>
            <person name="Sisk P."/>
            <person name="Sykes S."/>
            <person name="Wortman J."/>
            <person name="Nusbaum C."/>
            <person name="Birren B."/>
        </authorList>
    </citation>
    <scope>NUCLEOTIDE SEQUENCE [LARGE SCALE GENOMIC DNA]</scope>
    <source>
        <strain evidence="9">A-37</strain>
    </source>
</reference>
<dbReference type="GO" id="GO:0004489">
    <property type="term" value="F:methylenetetrahydrofolate reductase [NAD(P)H] activity"/>
    <property type="evidence" value="ECO:0007669"/>
    <property type="project" value="InterPro"/>
</dbReference>
<dbReference type="PANTHER" id="PTHR45754">
    <property type="entry name" value="METHYLENETETRAHYDROFOLATE REDUCTASE"/>
    <property type="match status" value="1"/>
</dbReference>
<dbReference type="GO" id="GO:0071949">
    <property type="term" value="F:FAD binding"/>
    <property type="evidence" value="ECO:0007669"/>
    <property type="project" value="TreeGrafter"/>
</dbReference>
<dbReference type="InterPro" id="IPR029041">
    <property type="entry name" value="FAD-linked_oxidoreductase-like"/>
</dbReference>
<evidence type="ECO:0000313" key="9">
    <source>
        <dbReference type="Proteomes" id="UP000075883"/>
    </source>
</evidence>
<dbReference type="GO" id="GO:0035999">
    <property type="term" value="P:tetrahydrofolate interconversion"/>
    <property type="evidence" value="ECO:0007669"/>
    <property type="project" value="UniProtKB-UniPathway"/>
</dbReference>
<evidence type="ECO:0000313" key="8">
    <source>
        <dbReference type="EnsemblMetazoa" id="ACUA004603-PA"/>
    </source>
</evidence>
<dbReference type="PANTHER" id="PTHR45754:SF3">
    <property type="entry name" value="METHYLENETETRAHYDROFOLATE REDUCTASE (NADPH)"/>
    <property type="match status" value="1"/>
</dbReference>
<keyword evidence="9" id="KW-1185">Reference proteome</keyword>
<evidence type="ECO:0000256" key="2">
    <source>
        <dbReference type="ARBA" id="ARBA00004777"/>
    </source>
</evidence>
<dbReference type="GO" id="GO:0009086">
    <property type="term" value="P:methionine biosynthetic process"/>
    <property type="evidence" value="ECO:0007669"/>
    <property type="project" value="TreeGrafter"/>
</dbReference>
<keyword evidence="5" id="KW-0274">FAD</keyword>
<protein>
    <submittedName>
        <fullName evidence="8">Uncharacterized protein</fullName>
    </submittedName>
</protein>
<proteinExistence type="inferred from homology"/>